<feature type="domain" description="Peptidase S54 rhomboid" evidence="9">
    <location>
        <begin position="347"/>
        <end position="485"/>
    </location>
</feature>
<keyword evidence="5 8" id="KW-1133">Transmembrane helix</keyword>
<accession>A0A0M8MTI0</accession>
<evidence type="ECO:0000256" key="1">
    <source>
        <dbReference type="ARBA" id="ARBA00004141"/>
    </source>
</evidence>
<evidence type="ECO:0000259" key="9">
    <source>
        <dbReference type="Pfam" id="PF01694"/>
    </source>
</evidence>
<feature type="compositionally biased region" description="Basic and acidic residues" evidence="7">
    <location>
        <begin position="503"/>
        <end position="518"/>
    </location>
</feature>
<feature type="transmembrane region" description="Helical" evidence="8">
    <location>
        <begin position="268"/>
        <end position="289"/>
    </location>
</feature>
<keyword evidence="4" id="KW-0378">Hydrolase</keyword>
<evidence type="ECO:0000256" key="8">
    <source>
        <dbReference type="SAM" id="Phobius"/>
    </source>
</evidence>
<dbReference type="SUPFAM" id="SSF144091">
    <property type="entry name" value="Rhomboid-like"/>
    <property type="match status" value="1"/>
</dbReference>
<feature type="compositionally biased region" description="Low complexity" evidence="7">
    <location>
        <begin position="17"/>
        <end position="27"/>
    </location>
</feature>
<organism evidence="10 11">
    <name type="scientific">Escovopsis weberi</name>
    <dbReference type="NCBI Taxonomy" id="150374"/>
    <lineage>
        <taxon>Eukaryota</taxon>
        <taxon>Fungi</taxon>
        <taxon>Dikarya</taxon>
        <taxon>Ascomycota</taxon>
        <taxon>Pezizomycotina</taxon>
        <taxon>Sordariomycetes</taxon>
        <taxon>Hypocreomycetidae</taxon>
        <taxon>Hypocreales</taxon>
        <taxon>Hypocreaceae</taxon>
        <taxon>Escovopsis</taxon>
    </lineage>
</organism>
<feature type="region of interest" description="Disordered" evidence="7">
    <location>
        <begin position="214"/>
        <end position="237"/>
    </location>
</feature>
<evidence type="ECO:0000313" key="10">
    <source>
        <dbReference type="EMBL" id="KOS19086.1"/>
    </source>
</evidence>
<proteinExistence type="inferred from homology"/>
<feature type="transmembrane region" description="Helical" evidence="8">
    <location>
        <begin position="411"/>
        <end position="429"/>
    </location>
</feature>
<protein>
    <submittedName>
        <fullName evidence="10">Rhomboid protein 1</fullName>
    </submittedName>
</protein>
<dbReference type="Pfam" id="PF01694">
    <property type="entry name" value="Rhomboid"/>
    <property type="match status" value="1"/>
</dbReference>
<evidence type="ECO:0000256" key="4">
    <source>
        <dbReference type="ARBA" id="ARBA00022801"/>
    </source>
</evidence>
<comment type="similarity">
    <text evidence="2">Belongs to the peptidase S54 family.</text>
</comment>
<dbReference type="STRING" id="150374.A0A0M8MTI0"/>
<evidence type="ECO:0000256" key="6">
    <source>
        <dbReference type="ARBA" id="ARBA00023136"/>
    </source>
</evidence>
<dbReference type="PANTHER" id="PTHR43731:SF14">
    <property type="entry name" value="PRESENILIN-ASSOCIATED RHOMBOID-LIKE PROTEIN, MITOCHONDRIAL"/>
    <property type="match status" value="1"/>
</dbReference>
<sequence>MALRLRGRRGRKEHPHTPTATVTPTDGPARDDDDDDDDDDAADSLRIGDYEELPRAYRDQAGLSFGRELSEEETDRIFGTGTGAARANRLLRILHGRRVAGTLEDPAFAVHTAQFDADEMAVALAYLRRQVPVEEVRNAGLRAEDELDQMDKQLRQRQEDEQKRARDGKDKADEVAVEYKVDPRYGPSKFDEMRARNLAREKAREKALEEEMRVKELDEQQQQGANAGPLARREDGSRAITNPKVQEYYDKAQSGLEAPPEMRAWERILPSATVVALVLGFLAAVAAVYEEPAARYRLLREVSTAQATVGALIAANLVVFLGWRVPPLWALFNRSMMLVVATVRPATLFTAAFSHTRLSHLLANMVPLWFVGTALHGEVGRADFLALYLGCGAAGFLSALVTYTLRGWLTVTSMGASGATLGLCSAYFWEHRQDGFRILGLPENGVHGIVFLAMMTALQLAALGRTVKLRVDVASHLGGMAAGILGIEMINRTARGRRRRGKPEKETATDEKSERGAK</sequence>
<reference evidence="10 11" key="1">
    <citation type="submission" date="2015-07" db="EMBL/GenBank/DDBJ databases">
        <title>The genome of the fungus Escovopsis weberi, a specialized disease agent of ant agriculture.</title>
        <authorList>
            <person name="de Man T.J."/>
            <person name="Stajich J.E."/>
            <person name="Kubicek C.P."/>
            <person name="Chenthamara K."/>
            <person name="Atanasova L."/>
            <person name="Druzhinina I.S."/>
            <person name="Birnbaum S."/>
            <person name="Barribeau S.M."/>
            <person name="Teiling C."/>
            <person name="Suen G."/>
            <person name="Currie C."/>
            <person name="Gerardo N.M."/>
        </authorList>
    </citation>
    <scope>NUCLEOTIDE SEQUENCE [LARGE SCALE GENOMIC DNA]</scope>
</reference>
<feature type="transmembrane region" description="Helical" evidence="8">
    <location>
        <begin position="359"/>
        <end position="377"/>
    </location>
</feature>
<dbReference type="PANTHER" id="PTHR43731">
    <property type="entry name" value="RHOMBOID PROTEASE"/>
    <property type="match status" value="1"/>
</dbReference>
<feature type="compositionally biased region" description="Basic residues" evidence="7">
    <location>
        <begin position="1"/>
        <end position="14"/>
    </location>
</feature>
<dbReference type="GO" id="GO:0006465">
    <property type="term" value="P:signal peptide processing"/>
    <property type="evidence" value="ECO:0007669"/>
    <property type="project" value="TreeGrafter"/>
</dbReference>
<dbReference type="InterPro" id="IPR035952">
    <property type="entry name" value="Rhomboid-like_sf"/>
</dbReference>
<feature type="region of interest" description="Disordered" evidence="7">
    <location>
        <begin position="495"/>
        <end position="518"/>
    </location>
</feature>
<name>A0A0M8MTI0_ESCWE</name>
<feature type="region of interest" description="Disordered" evidence="7">
    <location>
        <begin position="1"/>
        <end position="51"/>
    </location>
</feature>
<keyword evidence="6 8" id="KW-0472">Membrane</keyword>
<dbReference type="GO" id="GO:0016020">
    <property type="term" value="C:membrane"/>
    <property type="evidence" value="ECO:0007669"/>
    <property type="project" value="UniProtKB-SubCell"/>
</dbReference>
<evidence type="ECO:0000256" key="3">
    <source>
        <dbReference type="ARBA" id="ARBA00022692"/>
    </source>
</evidence>
<feature type="compositionally biased region" description="Basic and acidic residues" evidence="7">
    <location>
        <begin position="149"/>
        <end position="172"/>
    </location>
</feature>
<evidence type="ECO:0000256" key="7">
    <source>
        <dbReference type="SAM" id="MobiDB-lite"/>
    </source>
</evidence>
<dbReference type="InterPro" id="IPR022764">
    <property type="entry name" value="Peptidase_S54_rhomboid_dom"/>
</dbReference>
<dbReference type="GO" id="GO:0004252">
    <property type="term" value="F:serine-type endopeptidase activity"/>
    <property type="evidence" value="ECO:0007669"/>
    <property type="project" value="InterPro"/>
</dbReference>
<feature type="compositionally biased region" description="Acidic residues" evidence="7">
    <location>
        <begin position="31"/>
        <end position="42"/>
    </location>
</feature>
<evidence type="ECO:0000256" key="5">
    <source>
        <dbReference type="ARBA" id="ARBA00022989"/>
    </source>
</evidence>
<comment type="subcellular location">
    <subcellularLocation>
        <location evidence="1">Membrane</location>
        <topology evidence="1">Multi-pass membrane protein</topology>
    </subcellularLocation>
</comment>
<feature type="transmembrane region" description="Helical" evidence="8">
    <location>
        <begin position="304"/>
        <end position="323"/>
    </location>
</feature>
<dbReference type="InterPro" id="IPR050925">
    <property type="entry name" value="Rhomboid_protease_S54"/>
</dbReference>
<feature type="transmembrane region" description="Helical" evidence="8">
    <location>
        <begin position="384"/>
        <end position="405"/>
    </location>
</feature>
<feature type="transmembrane region" description="Helical" evidence="8">
    <location>
        <begin position="473"/>
        <end position="490"/>
    </location>
</feature>
<dbReference type="OrthoDB" id="10260614at2759"/>
<evidence type="ECO:0000313" key="11">
    <source>
        <dbReference type="Proteomes" id="UP000053831"/>
    </source>
</evidence>
<dbReference type="AlphaFoldDB" id="A0A0M8MTI0"/>
<keyword evidence="3 8" id="KW-0812">Transmembrane</keyword>
<comment type="caution">
    <text evidence="10">The sequence shown here is derived from an EMBL/GenBank/DDBJ whole genome shotgun (WGS) entry which is preliminary data.</text>
</comment>
<dbReference type="Gene3D" id="1.20.1540.10">
    <property type="entry name" value="Rhomboid-like"/>
    <property type="match status" value="1"/>
</dbReference>
<keyword evidence="11" id="KW-1185">Reference proteome</keyword>
<dbReference type="Proteomes" id="UP000053831">
    <property type="component" value="Unassembled WGS sequence"/>
</dbReference>
<dbReference type="EMBL" id="LGSR01000020">
    <property type="protein sequence ID" value="KOS19086.1"/>
    <property type="molecule type" value="Genomic_DNA"/>
</dbReference>
<feature type="region of interest" description="Disordered" evidence="7">
    <location>
        <begin position="142"/>
        <end position="172"/>
    </location>
</feature>
<gene>
    <name evidence="10" type="ORF">ESCO_000996</name>
</gene>
<evidence type="ECO:0000256" key="2">
    <source>
        <dbReference type="ARBA" id="ARBA00009045"/>
    </source>
</evidence>